<dbReference type="Pfam" id="PF01381">
    <property type="entry name" value="HTH_3"/>
    <property type="match status" value="1"/>
</dbReference>
<gene>
    <name evidence="3" type="ORF">DXC81_07710</name>
</gene>
<dbReference type="RefSeq" id="WP_117679894.1">
    <property type="nucleotide sequence ID" value="NZ_CAJJKC010000004.1"/>
</dbReference>
<keyword evidence="1" id="KW-0238">DNA-binding</keyword>
<dbReference type="AlphaFoldDB" id="A0A3E4QQY7"/>
<dbReference type="PROSITE" id="PS50943">
    <property type="entry name" value="HTH_CROC1"/>
    <property type="match status" value="1"/>
</dbReference>
<dbReference type="EMBL" id="QSRJ01000009">
    <property type="protein sequence ID" value="RGL09481.1"/>
    <property type="molecule type" value="Genomic_DNA"/>
</dbReference>
<sequence>MISDKLFALRRRAGMSQQEVAAAIGVSRQTVSNWEQNQGAPALDKAAELARLYGVSLNDLASDEVDVVSSAGTRAQSDLHVLEAFVGAKDATISLSGDEATIQHAEILEAGGGWLRIAVERSTALFGNPKTKREHVIRLIDLDDVLSITMALAAAPSAKTSETEGA</sequence>
<dbReference type="InterPro" id="IPR010982">
    <property type="entry name" value="Lambda_DNA-bd_dom_sf"/>
</dbReference>
<dbReference type="SUPFAM" id="SSF47413">
    <property type="entry name" value="lambda repressor-like DNA-binding domains"/>
    <property type="match status" value="1"/>
</dbReference>
<dbReference type="PANTHER" id="PTHR46558:SF13">
    <property type="entry name" value="HTH-TYPE TRANSCRIPTIONAL REGULATOR IMMR"/>
    <property type="match status" value="1"/>
</dbReference>
<dbReference type="InterPro" id="IPR001387">
    <property type="entry name" value="Cro/C1-type_HTH"/>
</dbReference>
<feature type="domain" description="HTH cro/C1-type" evidence="2">
    <location>
        <begin position="8"/>
        <end position="60"/>
    </location>
</feature>
<dbReference type="GO" id="GO:0003677">
    <property type="term" value="F:DNA binding"/>
    <property type="evidence" value="ECO:0007669"/>
    <property type="project" value="UniProtKB-KW"/>
</dbReference>
<dbReference type="PANTHER" id="PTHR46558">
    <property type="entry name" value="TRACRIPTIONAL REGULATORY PROTEIN-RELATED-RELATED"/>
    <property type="match status" value="1"/>
</dbReference>
<evidence type="ECO:0000313" key="4">
    <source>
        <dbReference type="Proteomes" id="UP000260943"/>
    </source>
</evidence>
<comment type="caution">
    <text evidence="3">The sequence shown here is derived from an EMBL/GenBank/DDBJ whole genome shotgun (WGS) entry which is preliminary data.</text>
</comment>
<accession>A0A3E4QQY7</accession>
<dbReference type="Proteomes" id="UP000260943">
    <property type="component" value="Unassembled WGS sequence"/>
</dbReference>
<dbReference type="Gene3D" id="1.10.260.40">
    <property type="entry name" value="lambda repressor-like DNA-binding domains"/>
    <property type="match status" value="1"/>
</dbReference>
<proteinExistence type="predicted"/>
<organism evidence="3 4">
    <name type="scientific">Collinsella tanakaei</name>
    <dbReference type="NCBI Taxonomy" id="626935"/>
    <lineage>
        <taxon>Bacteria</taxon>
        <taxon>Bacillati</taxon>
        <taxon>Actinomycetota</taxon>
        <taxon>Coriobacteriia</taxon>
        <taxon>Coriobacteriales</taxon>
        <taxon>Coriobacteriaceae</taxon>
        <taxon>Collinsella</taxon>
    </lineage>
</organism>
<reference evidence="3 4" key="1">
    <citation type="submission" date="2018-08" db="EMBL/GenBank/DDBJ databases">
        <title>A genome reference for cultivated species of the human gut microbiota.</title>
        <authorList>
            <person name="Zou Y."/>
            <person name="Xue W."/>
            <person name="Luo G."/>
        </authorList>
    </citation>
    <scope>NUCLEOTIDE SEQUENCE [LARGE SCALE GENOMIC DNA]</scope>
    <source>
        <strain evidence="3 4">TF08-14</strain>
    </source>
</reference>
<protein>
    <submittedName>
        <fullName evidence="3">XRE family transcriptional regulator</fullName>
    </submittedName>
</protein>
<evidence type="ECO:0000313" key="3">
    <source>
        <dbReference type="EMBL" id="RGL09481.1"/>
    </source>
</evidence>
<dbReference type="SMART" id="SM00530">
    <property type="entry name" value="HTH_XRE"/>
    <property type="match status" value="1"/>
</dbReference>
<dbReference type="CDD" id="cd00093">
    <property type="entry name" value="HTH_XRE"/>
    <property type="match status" value="1"/>
</dbReference>
<evidence type="ECO:0000259" key="2">
    <source>
        <dbReference type="PROSITE" id="PS50943"/>
    </source>
</evidence>
<name>A0A3E4QQY7_9ACTN</name>
<evidence type="ECO:0000256" key="1">
    <source>
        <dbReference type="ARBA" id="ARBA00023125"/>
    </source>
</evidence>